<accession>A0AAV7VSP6</accession>
<feature type="domain" description="F-box" evidence="1">
    <location>
        <begin position="152"/>
        <end position="198"/>
    </location>
</feature>
<proteinExistence type="predicted"/>
<keyword evidence="3" id="KW-1185">Reference proteome</keyword>
<comment type="caution">
    <text evidence="2">The sequence shown here is derived from an EMBL/GenBank/DDBJ whole genome shotgun (WGS) entry which is preliminary data.</text>
</comment>
<evidence type="ECO:0000259" key="1">
    <source>
        <dbReference type="PROSITE" id="PS50181"/>
    </source>
</evidence>
<organism evidence="2 3">
    <name type="scientific">Pleurodeles waltl</name>
    <name type="common">Iberian ribbed newt</name>
    <dbReference type="NCBI Taxonomy" id="8319"/>
    <lineage>
        <taxon>Eukaryota</taxon>
        <taxon>Metazoa</taxon>
        <taxon>Chordata</taxon>
        <taxon>Craniata</taxon>
        <taxon>Vertebrata</taxon>
        <taxon>Euteleostomi</taxon>
        <taxon>Amphibia</taxon>
        <taxon>Batrachia</taxon>
        <taxon>Caudata</taxon>
        <taxon>Salamandroidea</taxon>
        <taxon>Salamandridae</taxon>
        <taxon>Pleurodelinae</taxon>
        <taxon>Pleurodeles</taxon>
    </lineage>
</organism>
<evidence type="ECO:0000313" key="2">
    <source>
        <dbReference type="EMBL" id="KAJ1204328.1"/>
    </source>
</evidence>
<dbReference type="EMBL" id="JANPWB010000003">
    <property type="protein sequence ID" value="KAJ1204328.1"/>
    <property type="molecule type" value="Genomic_DNA"/>
</dbReference>
<dbReference type="PANTHER" id="PTHR46731:SF1">
    <property type="entry name" value="F-BOX ONLY PROTEIN 15"/>
    <property type="match status" value="1"/>
</dbReference>
<dbReference type="PANTHER" id="PTHR46731">
    <property type="entry name" value="F-BOX ONLY PROTEIN 15"/>
    <property type="match status" value="1"/>
</dbReference>
<dbReference type="SUPFAM" id="SSF81383">
    <property type="entry name" value="F-box domain"/>
    <property type="match status" value="1"/>
</dbReference>
<dbReference type="CDD" id="cd22093">
    <property type="entry name" value="F-box_FBXO15"/>
    <property type="match status" value="1"/>
</dbReference>
<dbReference type="AlphaFoldDB" id="A0AAV7VSP6"/>
<dbReference type="Gene3D" id="1.20.1280.50">
    <property type="match status" value="1"/>
</dbReference>
<dbReference type="InterPro" id="IPR036047">
    <property type="entry name" value="F-box-like_dom_sf"/>
</dbReference>
<dbReference type="SMART" id="SM00256">
    <property type="entry name" value="FBOX"/>
    <property type="match status" value="1"/>
</dbReference>
<sequence>MKGALGRWAYFRSRSQFFSSSEWETAGYGSLPSTSENCTPGRSVQKVLAATGYARASWRTIRVFLRGNAAQCPTLVTMATGRGWLQKQRRELLERGGAARAVAASTSAHQPIRHWSLDGSSKITTLDVKGTVHGTKHSGIQKFPKTSSCKAHSSLNSLPSEIVLTVLSYLDPASLLCMGCVNKLFYLLCNDNVLWYRIYSSLSTSKKIHWKPKTVETIDTLLRHNTIQEKDEGYWKKEYISKVITAGKKAIMDLLKPVNPYTGLPANIKKAVAASGLMWAITLKDKFGKEYVMEQVEVCFNDTSVTVFWYAAAWPCLGILTTLQLHGVTPLMHERSKVLIKNGPRRRSLISEYDLTNLKDSSILIGCDSLVKISRLNPGLLLGLWRSGSGIAFVMASLHYHNLLQRSTMGSFCVPFIPAHKPILDDIDSQYGLHDYQLHIDMHSGGRTFMCGSFSHLHCKKDYIVNGFLKFVVISVKNNKQHAPLAGKIGLLWKTDAFDGLVQNCFMMDVTLLDETEKPFWCNNFSLTQYHCSQDRSFTDDTR</sequence>
<name>A0AAV7VSP6_PLEWA</name>
<dbReference type="Proteomes" id="UP001066276">
    <property type="component" value="Chromosome 2_1"/>
</dbReference>
<gene>
    <name evidence="2" type="ORF">NDU88_008106</name>
</gene>
<reference evidence="2" key="1">
    <citation type="journal article" date="2022" name="bioRxiv">
        <title>Sequencing and chromosome-scale assembly of the giantPleurodeles waltlgenome.</title>
        <authorList>
            <person name="Brown T."/>
            <person name="Elewa A."/>
            <person name="Iarovenko S."/>
            <person name="Subramanian E."/>
            <person name="Araus A.J."/>
            <person name="Petzold A."/>
            <person name="Susuki M."/>
            <person name="Suzuki K.-i.T."/>
            <person name="Hayashi T."/>
            <person name="Toyoda A."/>
            <person name="Oliveira C."/>
            <person name="Osipova E."/>
            <person name="Leigh N.D."/>
            <person name="Simon A."/>
            <person name="Yun M.H."/>
        </authorList>
    </citation>
    <scope>NUCLEOTIDE SEQUENCE</scope>
    <source>
        <strain evidence="2">20211129_DDA</strain>
        <tissue evidence="2">Liver</tissue>
    </source>
</reference>
<dbReference type="InterPro" id="IPR001810">
    <property type="entry name" value="F-box_dom"/>
</dbReference>
<dbReference type="Pfam" id="PF12937">
    <property type="entry name" value="F-box-like"/>
    <property type="match status" value="1"/>
</dbReference>
<evidence type="ECO:0000313" key="3">
    <source>
        <dbReference type="Proteomes" id="UP001066276"/>
    </source>
</evidence>
<dbReference type="GO" id="GO:0019005">
    <property type="term" value="C:SCF ubiquitin ligase complex"/>
    <property type="evidence" value="ECO:0007669"/>
    <property type="project" value="TreeGrafter"/>
</dbReference>
<dbReference type="PROSITE" id="PS50181">
    <property type="entry name" value="FBOX"/>
    <property type="match status" value="1"/>
</dbReference>
<protein>
    <recommendedName>
        <fullName evidence="1">F-box domain-containing protein</fullName>
    </recommendedName>
</protein>